<proteinExistence type="predicted"/>
<gene>
    <name evidence="1" type="ORF">POF50_009760</name>
</gene>
<evidence type="ECO:0000313" key="1">
    <source>
        <dbReference type="EMBL" id="MDI5969622.1"/>
    </source>
</evidence>
<dbReference type="RefSeq" id="WP_271318684.1">
    <property type="nucleotide sequence ID" value="NZ_JABXJJ020000010.1"/>
</dbReference>
<protein>
    <recommendedName>
        <fullName evidence="2">ATP-binding protein</fullName>
    </recommendedName>
</protein>
<dbReference type="AlphaFoldDB" id="A0AA90H809"/>
<accession>A0AA90H809</accession>
<comment type="caution">
    <text evidence="1">The sequence shown here is derived from an EMBL/GenBank/DDBJ whole genome shotgun (WGS) entry which is preliminary data.</text>
</comment>
<evidence type="ECO:0008006" key="2">
    <source>
        <dbReference type="Google" id="ProtNLM"/>
    </source>
</evidence>
<organism evidence="1">
    <name type="scientific">Streptantibioticus silvisoli</name>
    <dbReference type="NCBI Taxonomy" id="2705255"/>
    <lineage>
        <taxon>Bacteria</taxon>
        <taxon>Bacillati</taxon>
        <taxon>Actinomycetota</taxon>
        <taxon>Actinomycetes</taxon>
        <taxon>Kitasatosporales</taxon>
        <taxon>Streptomycetaceae</taxon>
        <taxon>Streptantibioticus</taxon>
    </lineage>
</organism>
<name>A0AA90H809_9ACTN</name>
<sequence>MTDAPAPAGGGLIRVPAGRVVLVGAPASGKTGFVRALIAL</sequence>
<dbReference type="EMBL" id="JABXJJ020000010">
    <property type="protein sequence ID" value="MDI5969622.1"/>
    <property type="molecule type" value="Genomic_DNA"/>
</dbReference>
<reference evidence="1" key="1">
    <citation type="submission" date="2023-05" db="EMBL/GenBank/DDBJ databases">
        <title>Streptantibioticus silvisoli sp. nov., acidotolerant actinomycetes 1 from pine litter.</title>
        <authorList>
            <person name="Swiecimska M."/>
            <person name="Golinska P."/>
            <person name="Sangal V."/>
            <person name="Wachnowicz B."/>
            <person name="Goodfellow M."/>
        </authorList>
    </citation>
    <scope>NUCLEOTIDE SEQUENCE</scope>
    <source>
        <strain evidence="1">SL13</strain>
    </source>
</reference>